<dbReference type="KEGG" id="sfk:KY5_3451c"/>
<keyword evidence="3" id="KW-0805">Transcription regulation</keyword>
<dbReference type="InterPro" id="IPR003593">
    <property type="entry name" value="AAA+_ATPase"/>
</dbReference>
<dbReference type="InterPro" id="IPR036388">
    <property type="entry name" value="WH-like_DNA-bd_sf"/>
</dbReference>
<dbReference type="PANTHER" id="PTHR35807:SF1">
    <property type="entry name" value="TRANSCRIPTIONAL REGULATOR REDD"/>
    <property type="match status" value="1"/>
</dbReference>
<evidence type="ECO:0000259" key="7">
    <source>
        <dbReference type="PROSITE" id="PS51755"/>
    </source>
</evidence>
<evidence type="ECO:0000256" key="4">
    <source>
        <dbReference type="ARBA" id="ARBA00023125"/>
    </source>
</evidence>
<keyword evidence="2" id="KW-0902">Two-component regulatory system</keyword>
<dbReference type="GO" id="GO:0003677">
    <property type="term" value="F:DNA binding"/>
    <property type="evidence" value="ECO:0007669"/>
    <property type="project" value="UniProtKB-UniRule"/>
</dbReference>
<evidence type="ECO:0000313" key="9">
    <source>
        <dbReference type="Proteomes" id="UP000221011"/>
    </source>
</evidence>
<dbReference type="Pfam" id="PF00486">
    <property type="entry name" value="Trans_reg_C"/>
    <property type="match status" value="1"/>
</dbReference>
<dbReference type="SUPFAM" id="SSF52540">
    <property type="entry name" value="P-loop containing nucleoside triphosphate hydrolases"/>
    <property type="match status" value="1"/>
</dbReference>
<feature type="domain" description="OmpR/PhoB-type" evidence="7">
    <location>
        <begin position="21"/>
        <end position="122"/>
    </location>
</feature>
<evidence type="ECO:0000256" key="6">
    <source>
        <dbReference type="PROSITE-ProRule" id="PRU01091"/>
    </source>
</evidence>
<reference evidence="8 9" key="1">
    <citation type="submission" date="2017-08" db="EMBL/GenBank/DDBJ databases">
        <title>Complete Genome Sequence of Streptomyces formicae KY5, the formicamycin producer.</title>
        <authorList>
            <person name="Holmes N.A."/>
            <person name="Devine R."/>
            <person name="Qin Z."/>
            <person name="Seipke R.F."/>
            <person name="Wilkinson B."/>
            <person name="Hutchings M.I."/>
        </authorList>
    </citation>
    <scope>NUCLEOTIDE SEQUENCE [LARGE SCALE GENOMIC DNA]</scope>
    <source>
        <strain evidence="8 9">KY5</strain>
    </source>
</reference>
<dbReference type="PROSITE" id="PS51755">
    <property type="entry name" value="OMPR_PHOB"/>
    <property type="match status" value="1"/>
</dbReference>
<dbReference type="InterPro" id="IPR016032">
    <property type="entry name" value="Sig_transdc_resp-reg_C-effctor"/>
</dbReference>
<dbReference type="InterPro" id="IPR041664">
    <property type="entry name" value="AAA_16"/>
</dbReference>
<name>A0A291Q9U9_9ACTN</name>
<dbReference type="AlphaFoldDB" id="A0A291Q9U9"/>
<dbReference type="CDD" id="cd15831">
    <property type="entry name" value="BTAD"/>
    <property type="match status" value="1"/>
</dbReference>
<dbReference type="Pfam" id="PF03704">
    <property type="entry name" value="BTAD"/>
    <property type="match status" value="1"/>
</dbReference>
<dbReference type="SMART" id="SM00382">
    <property type="entry name" value="AAA"/>
    <property type="match status" value="1"/>
</dbReference>
<organism evidence="8 9">
    <name type="scientific">Streptomyces formicae</name>
    <dbReference type="NCBI Taxonomy" id="1616117"/>
    <lineage>
        <taxon>Bacteria</taxon>
        <taxon>Bacillati</taxon>
        <taxon>Actinomycetota</taxon>
        <taxon>Actinomycetes</taxon>
        <taxon>Kitasatosporales</taxon>
        <taxon>Streptomycetaceae</taxon>
        <taxon>Streptomyces</taxon>
    </lineage>
</organism>
<dbReference type="PRINTS" id="PR00364">
    <property type="entry name" value="DISEASERSIST"/>
</dbReference>
<comment type="similarity">
    <text evidence="1">Belongs to the AfsR/DnrI/RedD regulatory family.</text>
</comment>
<dbReference type="Pfam" id="PF13191">
    <property type="entry name" value="AAA_16"/>
    <property type="match status" value="1"/>
</dbReference>
<accession>A0A291Q9U9</accession>
<evidence type="ECO:0000313" key="8">
    <source>
        <dbReference type="EMBL" id="ATL28469.1"/>
    </source>
</evidence>
<dbReference type="GO" id="GO:0006355">
    <property type="term" value="P:regulation of DNA-templated transcription"/>
    <property type="evidence" value="ECO:0007669"/>
    <property type="project" value="InterPro"/>
</dbReference>
<dbReference type="InterPro" id="IPR027417">
    <property type="entry name" value="P-loop_NTPase"/>
</dbReference>
<evidence type="ECO:0000256" key="2">
    <source>
        <dbReference type="ARBA" id="ARBA00023012"/>
    </source>
</evidence>
<evidence type="ECO:0000256" key="5">
    <source>
        <dbReference type="ARBA" id="ARBA00023163"/>
    </source>
</evidence>
<dbReference type="SUPFAM" id="SSF46894">
    <property type="entry name" value="C-terminal effector domain of the bipartite response regulators"/>
    <property type="match status" value="1"/>
</dbReference>
<dbReference type="InterPro" id="IPR001867">
    <property type="entry name" value="OmpR/PhoB-type_DNA-bd"/>
</dbReference>
<dbReference type="SMART" id="SM01043">
    <property type="entry name" value="BTAD"/>
    <property type="match status" value="1"/>
</dbReference>
<dbReference type="InterPro" id="IPR051677">
    <property type="entry name" value="AfsR-DnrI-RedD_regulator"/>
</dbReference>
<gene>
    <name evidence="8" type="ORF">KY5_3451c</name>
</gene>
<keyword evidence="4 6" id="KW-0238">DNA-binding</keyword>
<dbReference type="Proteomes" id="UP000221011">
    <property type="component" value="Chromosome"/>
</dbReference>
<dbReference type="PANTHER" id="PTHR35807">
    <property type="entry name" value="TRANSCRIPTIONAL REGULATOR REDD-RELATED"/>
    <property type="match status" value="1"/>
</dbReference>
<keyword evidence="5" id="KW-0804">Transcription</keyword>
<dbReference type="GO" id="GO:0000160">
    <property type="term" value="P:phosphorelay signal transduction system"/>
    <property type="evidence" value="ECO:0007669"/>
    <property type="project" value="UniProtKB-KW"/>
</dbReference>
<sequence length="657" mass="71536">MICMASYDAEYETSREATHERREAVHESIAIRALGALSATVNGRPVVIAGPRQRTILATLVLAWGRAVSVDSLVDAVWGNRPPNTARTQVAICVGALRKAFRAAHIEGPVIQTTHPGYRLLTQVCSLDARDFAALTGEAAEAIRLGREDEAVGLYRKALYLWTGPALSGVAGQAVEDEATRLEAERLVAYEALFDAELALGRHQEVLPELSAMADDQPLHEKLRHNLMLAQYRCGRRAEAAEGFRTWRKRFVDEIGMEPSASIHQLHRAILQDAPELSLRGEEPPRPGRRVAPVELPAGVTDFLGREAELAALDALLTEPADGRHLAGGTPPRMAIIAGPAGVGKTSLAVHWAHRAARHFPDGSLYADLSQYEWTQGSATVHALLSRFLRVLGVAAELVPDRLDECVSLYRSLLAERRALVVLDNVHALAHIQPFLPGCGRSRVVATTSGRQDPLAVGRGAVRVDLDPLPAAQAAELVAGIIGERRALEDPAAVHELGRLCDRLPLALRAAAGRLVAKPHWSVRRLVFRLADDRRRLDELSAGGLELRAGFWRGYRGLPDAAARMCRMLGLLDTPVFTARVGAALLDVDHVEAEDAMEQLFDVHLLTAVGADSGGELRYAFPELARLFAHERALTEESDETRQAALSRLLWTQLASI</sequence>
<evidence type="ECO:0000256" key="3">
    <source>
        <dbReference type="ARBA" id="ARBA00023015"/>
    </source>
</evidence>
<dbReference type="EMBL" id="CP022685">
    <property type="protein sequence ID" value="ATL28469.1"/>
    <property type="molecule type" value="Genomic_DNA"/>
</dbReference>
<keyword evidence="9" id="KW-1185">Reference proteome</keyword>
<dbReference type="SUPFAM" id="SSF48452">
    <property type="entry name" value="TPR-like"/>
    <property type="match status" value="1"/>
</dbReference>
<dbReference type="SMART" id="SM00862">
    <property type="entry name" value="Trans_reg_C"/>
    <property type="match status" value="1"/>
</dbReference>
<dbReference type="Gene3D" id="3.40.50.300">
    <property type="entry name" value="P-loop containing nucleotide triphosphate hydrolases"/>
    <property type="match status" value="1"/>
</dbReference>
<dbReference type="Gene3D" id="1.10.10.10">
    <property type="entry name" value="Winged helix-like DNA-binding domain superfamily/Winged helix DNA-binding domain"/>
    <property type="match status" value="1"/>
</dbReference>
<dbReference type="Gene3D" id="1.25.40.10">
    <property type="entry name" value="Tetratricopeptide repeat domain"/>
    <property type="match status" value="1"/>
</dbReference>
<dbReference type="InterPro" id="IPR011990">
    <property type="entry name" value="TPR-like_helical_dom_sf"/>
</dbReference>
<dbReference type="InterPro" id="IPR005158">
    <property type="entry name" value="BTAD"/>
</dbReference>
<feature type="DNA-binding region" description="OmpR/PhoB-type" evidence="6">
    <location>
        <begin position="21"/>
        <end position="122"/>
    </location>
</feature>
<evidence type="ECO:0000256" key="1">
    <source>
        <dbReference type="ARBA" id="ARBA00005820"/>
    </source>
</evidence>
<protein>
    <submittedName>
        <fullName evidence="8">Putative regulatory protein (AfsR-like protein)</fullName>
    </submittedName>
</protein>
<proteinExistence type="inferred from homology"/>